<comment type="catalytic activity">
    <reaction evidence="8 9">
        <text>(1S,2R)-1-C-(indol-3-yl)glycerol 3-phosphate + L-serine = D-glyceraldehyde 3-phosphate + L-tryptophan + H2O</text>
        <dbReference type="Rhea" id="RHEA:10532"/>
        <dbReference type="ChEBI" id="CHEBI:15377"/>
        <dbReference type="ChEBI" id="CHEBI:33384"/>
        <dbReference type="ChEBI" id="CHEBI:57912"/>
        <dbReference type="ChEBI" id="CHEBI:58866"/>
        <dbReference type="ChEBI" id="CHEBI:59776"/>
        <dbReference type="EC" id="4.2.1.20"/>
    </reaction>
</comment>
<dbReference type="InterPro" id="IPR018204">
    <property type="entry name" value="Trp_synthase_alpha_AS"/>
</dbReference>
<evidence type="ECO:0000313" key="11">
    <source>
        <dbReference type="EMBL" id="EMA38985.1"/>
    </source>
</evidence>
<evidence type="ECO:0000256" key="5">
    <source>
        <dbReference type="ARBA" id="ARBA00022822"/>
    </source>
</evidence>
<protein>
    <recommendedName>
        <fullName evidence="9">Tryptophan synthase alpha chain</fullName>
        <ecNumber evidence="9">4.2.1.20</ecNumber>
    </recommendedName>
</protein>
<evidence type="ECO:0000256" key="2">
    <source>
        <dbReference type="ARBA" id="ARBA00004733"/>
    </source>
</evidence>
<keyword evidence="4 9" id="KW-0028">Amino-acid biosynthesis</keyword>
<proteinExistence type="inferred from homology"/>
<dbReference type="AlphaFoldDB" id="M0M3P0"/>
<dbReference type="PANTHER" id="PTHR43406">
    <property type="entry name" value="TRYPTOPHAN SYNTHASE, ALPHA CHAIN"/>
    <property type="match status" value="1"/>
</dbReference>
<dbReference type="UniPathway" id="UPA00035">
    <property type="reaction ID" value="UER00044"/>
</dbReference>
<comment type="pathway">
    <text evidence="2 9">Amino-acid biosynthesis; L-tryptophan biosynthesis; L-tryptophan from chorismate: step 5/5.</text>
</comment>
<comment type="subunit">
    <text evidence="3 9">Tetramer of two alpha and two beta chains.</text>
</comment>
<evidence type="ECO:0000256" key="10">
    <source>
        <dbReference type="RuleBase" id="RU003662"/>
    </source>
</evidence>
<dbReference type="PROSITE" id="PS00167">
    <property type="entry name" value="TRP_SYNTHASE_ALPHA"/>
    <property type="match status" value="1"/>
</dbReference>
<organism evidence="11 12">
    <name type="scientific">Halococcus hamelinensis 100A6</name>
    <dbReference type="NCBI Taxonomy" id="1132509"/>
    <lineage>
        <taxon>Archaea</taxon>
        <taxon>Methanobacteriati</taxon>
        <taxon>Methanobacteriota</taxon>
        <taxon>Stenosarchaea group</taxon>
        <taxon>Halobacteria</taxon>
        <taxon>Halobacteriales</taxon>
        <taxon>Halococcaceae</taxon>
        <taxon>Halococcus</taxon>
    </lineage>
</organism>
<evidence type="ECO:0000256" key="6">
    <source>
        <dbReference type="ARBA" id="ARBA00023141"/>
    </source>
</evidence>
<name>M0M3P0_9EURY</name>
<keyword evidence="5 9" id="KW-0822">Tryptophan biosynthesis</keyword>
<dbReference type="eggNOG" id="arCOG01086">
    <property type="taxonomic scope" value="Archaea"/>
</dbReference>
<evidence type="ECO:0000313" key="12">
    <source>
        <dbReference type="Proteomes" id="UP000011566"/>
    </source>
</evidence>
<comment type="similarity">
    <text evidence="9 10">Belongs to the TrpA family.</text>
</comment>
<dbReference type="InterPro" id="IPR011060">
    <property type="entry name" value="RibuloseP-bd_barrel"/>
</dbReference>
<dbReference type="InterPro" id="IPR002028">
    <property type="entry name" value="Trp_synthase_suA"/>
</dbReference>
<dbReference type="GO" id="GO:0004834">
    <property type="term" value="F:tryptophan synthase activity"/>
    <property type="evidence" value="ECO:0007669"/>
    <property type="project" value="UniProtKB-UniRule"/>
</dbReference>
<dbReference type="OrthoDB" id="25658at2157"/>
<keyword evidence="7 9" id="KW-0456">Lyase</keyword>
<dbReference type="PATRIC" id="fig|1132509.6.peg.1701"/>
<dbReference type="CDD" id="cd04724">
    <property type="entry name" value="Tryptophan_synthase_alpha"/>
    <property type="match status" value="1"/>
</dbReference>
<dbReference type="HAMAP" id="MF_00131">
    <property type="entry name" value="Trp_synth_alpha"/>
    <property type="match status" value="1"/>
</dbReference>
<evidence type="ECO:0000256" key="1">
    <source>
        <dbReference type="ARBA" id="ARBA00003365"/>
    </source>
</evidence>
<dbReference type="PANTHER" id="PTHR43406:SF1">
    <property type="entry name" value="TRYPTOPHAN SYNTHASE ALPHA CHAIN, CHLOROPLASTIC"/>
    <property type="match status" value="1"/>
</dbReference>
<dbReference type="FunFam" id="3.20.20.70:FF:000037">
    <property type="entry name" value="Tryptophan synthase alpha chain"/>
    <property type="match status" value="1"/>
</dbReference>
<feature type="active site" description="Proton acceptor" evidence="9">
    <location>
        <position position="45"/>
    </location>
</feature>
<dbReference type="GO" id="GO:0005829">
    <property type="term" value="C:cytosol"/>
    <property type="evidence" value="ECO:0007669"/>
    <property type="project" value="TreeGrafter"/>
</dbReference>
<keyword evidence="6 9" id="KW-0057">Aromatic amino acid biosynthesis</keyword>
<comment type="caution">
    <text evidence="11">The sequence shown here is derived from an EMBL/GenBank/DDBJ whole genome shotgun (WGS) entry which is preliminary data.</text>
</comment>
<dbReference type="EMBL" id="AOMB01000022">
    <property type="protein sequence ID" value="EMA38985.1"/>
    <property type="molecule type" value="Genomic_DNA"/>
</dbReference>
<evidence type="ECO:0000256" key="9">
    <source>
        <dbReference type="HAMAP-Rule" id="MF_00131"/>
    </source>
</evidence>
<reference evidence="11 12" key="1">
    <citation type="journal article" date="2014" name="PLoS Genet.">
        <title>Phylogenetically driven sequencing of extremely halophilic archaea reveals strategies for static and dynamic osmo-response.</title>
        <authorList>
            <person name="Becker E.A."/>
            <person name="Seitzer P.M."/>
            <person name="Tritt A."/>
            <person name="Larsen D."/>
            <person name="Krusor M."/>
            <person name="Yao A.I."/>
            <person name="Wu D."/>
            <person name="Madern D."/>
            <person name="Eisen J.A."/>
            <person name="Darling A.E."/>
            <person name="Facciotti M.T."/>
        </authorList>
    </citation>
    <scope>NUCLEOTIDE SEQUENCE [LARGE SCALE GENOMIC DNA]</scope>
    <source>
        <strain evidence="11 12">100A6</strain>
    </source>
</reference>
<feature type="active site" description="Proton acceptor" evidence="9">
    <location>
        <position position="56"/>
    </location>
</feature>
<evidence type="ECO:0000256" key="7">
    <source>
        <dbReference type="ARBA" id="ARBA00023239"/>
    </source>
</evidence>
<dbReference type="Pfam" id="PF00290">
    <property type="entry name" value="Trp_syntA"/>
    <property type="match status" value="1"/>
</dbReference>
<dbReference type="InterPro" id="IPR013785">
    <property type="entry name" value="Aldolase_TIM"/>
</dbReference>
<dbReference type="Proteomes" id="UP000011566">
    <property type="component" value="Unassembled WGS sequence"/>
</dbReference>
<dbReference type="SUPFAM" id="SSF51366">
    <property type="entry name" value="Ribulose-phoshate binding barrel"/>
    <property type="match status" value="1"/>
</dbReference>
<dbReference type="Gene3D" id="3.20.20.70">
    <property type="entry name" value="Aldolase class I"/>
    <property type="match status" value="1"/>
</dbReference>
<evidence type="ECO:0000256" key="8">
    <source>
        <dbReference type="ARBA" id="ARBA00049047"/>
    </source>
</evidence>
<evidence type="ECO:0000256" key="4">
    <source>
        <dbReference type="ARBA" id="ARBA00022605"/>
    </source>
</evidence>
<dbReference type="NCBIfam" id="TIGR00262">
    <property type="entry name" value="trpA"/>
    <property type="match status" value="1"/>
</dbReference>
<dbReference type="RefSeq" id="WP_007692494.1">
    <property type="nucleotide sequence ID" value="NZ_AJRK01000008.1"/>
</dbReference>
<accession>M0M3P0</accession>
<dbReference type="EC" id="4.2.1.20" evidence="9"/>
<gene>
    <name evidence="9 11" type="primary">trpA</name>
    <name evidence="11" type="ORF">C447_07508</name>
</gene>
<comment type="function">
    <text evidence="1 9">The alpha subunit is responsible for the aldol cleavage of indoleglycerol phosphate to indole and glyceraldehyde 3-phosphate.</text>
</comment>
<keyword evidence="12" id="KW-1185">Reference proteome</keyword>
<sequence length="283" mass="30072">MSRIDEAFENTEAAFVPYLAVGDPDVESSVAYIEALARGGADVIELGLPFSEPIAEGPTIQHAVVRSLDAGMTPETFFEVVERLDVDVPLVCMTYYNLVYQYGRSQGGDPGPEPFVRRATEAGIDGFVIPDLPVEESGPLRTACDEHGCDLVFIAAPTTRGDRLTAAVERTSGYLYVQARLGVTSARDDVSDQTTESLDRLAEYDIPKAVGFGISSGEIAREVVAAGADGVIVGSALVDIVAEGHENGDDTTAVAERLEAKARELKDGALAGATQRAPRPERP</sequence>
<evidence type="ECO:0000256" key="3">
    <source>
        <dbReference type="ARBA" id="ARBA00011270"/>
    </source>
</evidence>